<reference evidence="1" key="1">
    <citation type="journal article" date="2017" name="Nature">
        <title>The sunflower genome provides insights into oil metabolism, flowering and Asterid evolution.</title>
        <authorList>
            <person name="Badouin H."/>
            <person name="Gouzy J."/>
            <person name="Grassa C.J."/>
            <person name="Murat F."/>
            <person name="Staton S.E."/>
            <person name="Cottret L."/>
            <person name="Lelandais-Briere C."/>
            <person name="Owens G.L."/>
            <person name="Carrere S."/>
            <person name="Mayjonade B."/>
            <person name="Legrand L."/>
            <person name="Gill N."/>
            <person name="Kane N.C."/>
            <person name="Bowers J.E."/>
            <person name="Hubner S."/>
            <person name="Bellec A."/>
            <person name="Berard A."/>
            <person name="Berges H."/>
            <person name="Blanchet N."/>
            <person name="Boniface M.C."/>
            <person name="Brunel D."/>
            <person name="Catrice O."/>
            <person name="Chaidir N."/>
            <person name="Claudel C."/>
            <person name="Donnadieu C."/>
            <person name="Faraut T."/>
            <person name="Fievet G."/>
            <person name="Helmstetter N."/>
            <person name="King M."/>
            <person name="Knapp S.J."/>
            <person name="Lai Z."/>
            <person name="Le Paslier M.C."/>
            <person name="Lippi Y."/>
            <person name="Lorenzon L."/>
            <person name="Mandel J.R."/>
            <person name="Marage G."/>
            <person name="Marchand G."/>
            <person name="Marquand E."/>
            <person name="Bret-Mestries E."/>
            <person name="Morien E."/>
            <person name="Nambeesan S."/>
            <person name="Nguyen T."/>
            <person name="Pegot-Espagnet P."/>
            <person name="Pouilly N."/>
            <person name="Raftis F."/>
            <person name="Sallet E."/>
            <person name="Schiex T."/>
            <person name="Thomas J."/>
            <person name="Vandecasteele C."/>
            <person name="Vares D."/>
            <person name="Vear F."/>
            <person name="Vautrin S."/>
            <person name="Crespi M."/>
            <person name="Mangin B."/>
            <person name="Burke J.M."/>
            <person name="Salse J."/>
            <person name="Munos S."/>
            <person name="Vincourt P."/>
            <person name="Rieseberg L.H."/>
            <person name="Langlade N.B."/>
        </authorList>
    </citation>
    <scope>NUCLEOTIDE SEQUENCE</scope>
    <source>
        <tissue evidence="1">Leaves</tissue>
    </source>
</reference>
<keyword evidence="2" id="KW-1185">Reference proteome</keyword>
<dbReference type="EMBL" id="MNCJ02000316">
    <property type="protein sequence ID" value="KAF5821347.1"/>
    <property type="molecule type" value="Genomic_DNA"/>
</dbReference>
<sequence length="42" mass="5024">MTPVKRERREESNQLFDLNREPLFLGFQQKVRLTMAKSQSLT</sequence>
<evidence type="ECO:0000313" key="2">
    <source>
        <dbReference type="Proteomes" id="UP000215914"/>
    </source>
</evidence>
<evidence type="ECO:0000313" key="1">
    <source>
        <dbReference type="EMBL" id="KAF5821347.1"/>
    </source>
</evidence>
<dbReference type="Gramene" id="mRNA:HanXRQr2_Chr01g0012881">
    <property type="protein sequence ID" value="mRNA:HanXRQr2_Chr01g0012881"/>
    <property type="gene ID" value="HanXRQr2_Chr01g0012881"/>
</dbReference>
<organism evidence="1 2">
    <name type="scientific">Helianthus annuus</name>
    <name type="common">Common sunflower</name>
    <dbReference type="NCBI Taxonomy" id="4232"/>
    <lineage>
        <taxon>Eukaryota</taxon>
        <taxon>Viridiplantae</taxon>
        <taxon>Streptophyta</taxon>
        <taxon>Embryophyta</taxon>
        <taxon>Tracheophyta</taxon>
        <taxon>Spermatophyta</taxon>
        <taxon>Magnoliopsida</taxon>
        <taxon>eudicotyledons</taxon>
        <taxon>Gunneridae</taxon>
        <taxon>Pentapetalae</taxon>
        <taxon>asterids</taxon>
        <taxon>campanulids</taxon>
        <taxon>Asterales</taxon>
        <taxon>Asteraceae</taxon>
        <taxon>Asteroideae</taxon>
        <taxon>Heliantheae alliance</taxon>
        <taxon>Heliantheae</taxon>
        <taxon>Helianthus</taxon>
    </lineage>
</organism>
<comment type="caution">
    <text evidence="1">The sequence shown here is derived from an EMBL/GenBank/DDBJ whole genome shotgun (WGS) entry which is preliminary data.</text>
</comment>
<reference evidence="1" key="2">
    <citation type="submission" date="2020-06" db="EMBL/GenBank/DDBJ databases">
        <title>Helianthus annuus Genome sequencing and assembly Release 2.</title>
        <authorList>
            <person name="Gouzy J."/>
            <person name="Langlade N."/>
            <person name="Munos S."/>
        </authorList>
    </citation>
    <scope>NUCLEOTIDE SEQUENCE</scope>
    <source>
        <tissue evidence="1">Leaves</tissue>
    </source>
</reference>
<protein>
    <submittedName>
        <fullName evidence="1">Uncharacterized protein</fullName>
    </submittedName>
</protein>
<dbReference type="Proteomes" id="UP000215914">
    <property type="component" value="Unassembled WGS sequence"/>
</dbReference>
<proteinExistence type="predicted"/>
<accession>A0A9K3P1L8</accession>
<dbReference type="AlphaFoldDB" id="A0A9K3P1L8"/>
<name>A0A9K3P1L8_HELAN</name>
<gene>
    <name evidence="1" type="ORF">HanXRQr2_Chr01g0012881</name>
</gene>